<evidence type="ECO:0000256" key="1">
    <source>
        <dbReference type="SAM" id="MobiDB-lite"/>
    </source>
</evidence>
<gene>
    <name evidence="3" type="ORF">D9T17_06350</name>
</gene>
<dbReference type="PANTHER" id="PTHR46825:SF15">
    <property type="entry name" value="BETA-LACTAMASE-RELATED DOMAIN-CONTAINING PROTEIN"/>
    <property type="match status" value="1"/>
</dbReference>
<dbReference type="InterPro" id="IPR012338">
    <property type="entry name" value="Beta-lactam/transpept-like"/>
</dbReference>
<dbReference type="InterPro" id="IPR050491">
    <property type="entry name" value="AmpC-like"/>
</dbReference>
<accession>A0A3N2RKZ2</accession>
<proteinExistence type="predicted"/>
<feature type="domain" description="Beta-lactamase-related" evidence="2">
    <location>
        <begin position="62"/>
        <end position="403"/>
    </location>
</feature>
<dbReference type="InterPro" id="IPR001466">
    <property type="entry name" value="Beta-lactam-related"/>
</dbReference>
<dbReference type="Pfam" id="PF00144">
    <property type="entry name" value="Beta-lactamase"/>
    <property type="match status" value="1"/>
</dbReference>
<dbReference type="PANTHER" id="PTHR46825">
    <property type="entry name" value="D-ALANYL-D-ALANINE-CARBOXYPEPTIDASE/ENDOPEPTIDASE AMPH"/>
    <property type="match status" value="1"/>
</dbReference>
<dbReference type="EMBL" id="RCTY01000019">
    <property type="protein sequence ID" value="ROU08041.1"/>
    <property type="molecule type" value="Genomic_DNA"/>
</dbReference>
<sequence length="558" mass="61482">MTRFPASPLPAARARASRHRSTSTGPEPVRRIGPFCAALFFSSLFAAGAAAANPADTRKAELDRIVDQVQARYRLPGLALAVLEDGQVVYARTEGELLAGSGRKVGTDSLFKIASNTKSMTTALLARLVDAGKLRWDDPVTKYLPDFRMHDDWVTREMQVRDLLIHNSGLRAGAGDLMLWPEPNRFTRSDVIHGLRYLKPVHSFRSRYDYDNLLYIVAGEVAAAAGGASYEQLLRREVFAPLGMDGCRVGAFARADAAPLAQPHARREGRYVPVREDGEAIAATPMDPAGGVRCGLDDMTRWLRAWLDPAAPARDGRPWLSAQQRGELWRAQMPMTPSRRQREWSNTHFAAYGYGWRLSDFDGEFKVGHTGTLMGMYSLTALLPQRKAGFVVLINADAGDARSVFDQVLSQRYTQTHGRRPRGERGVAWYADAIEREATAPTAGRAPDTSARRPAKPDELRGRLGVYRDPWFGEVGLCARGGEVEFASRKSPLMTGKIVRVGPSLLVDWDAEEVDAEAWIDFAAAAEPAAFSMSKLDPDADFSYDYEDLAFARVGDCG</sequence>
<evidence type="ECO:0000313" key="4">
    <source>
        <dbReference type="Proteomes" id="UP000275910"/>
    </source>
</evidence>
<dbReference type="SUPFAM" id="SSF56601">
    <property type="entry name" value="beta-lactamase/transpeptidase-like"/>
    <property type="match status" value="1"/>
</dbReference>
<dbReference type="Gene3D" id="3.40.710.10">
    <property type="entry name" value="DD-peptidase/beta-lactamase superfamily"/>
    <property type="match status" value="1"/>
</dbReference>
<organism evidence="3 4">
    <name type="scientific">Lysobacter enzymogenes</name>
    <dbReference type="NCBI Taxonomy" id="69"/>
    <lineage>
        <taxon>Bacteria</taxon>
        <taxon>Pseudomonadati</taxon>
        <taxon>Pseudomonadota</taxon>
        <taxon>Gammaproteobacteria</taxon>
        <taxon>Lysobacterales</taxon>
        <taxon>Lysobacteraceae</taxon>
        <taxon>Lysobacter</taxon>
    </lineage>
</organism>
<dbReference type="AlphaFoldDB" id="A0A3N2RKZ2"/>
<keyword evidence="3" id="KW-0378">Hydrolase</keyword>
<feature type="compositionally biased region" description="Low complexity" evidence="1">
    <location>
        <begin position="1"/>
        <end position="14"/>
    </location>
</feature>
<comment type="caution">
    <text evidence="3">The sequence shown here is derived from an EMBL/GenBank/DDBJ whole genome shotgun (WGS) entry which is preliminary data.</text>
</comment>
<name>A0A3N2RKZ2_LYSEN</name>
<evidence type="ECO:0000313" key="3">
    <source>
        <dbReference type="EMBL" id="ROU08041.1"/>
    </source>
</evidence>
<dbReference type="GO" id="GO:0016787">
    <property type="term" value="F:hydrolase activity"/>
    <property type="evidence" value="ECO:0007669"/>
    <property type="project" value="UniProtKB-KW"/>
</dbReference>
<feature type="region of interest" description="Disordered" evidence="1">
    <location>
        <begin position="1"/>
        <end position="28"/>
    </location>
</feature>
<protein>
    <submittedName>
        <fullName evidence="3">Class A beta-lactamase-related serine hydrolase</fullName>
    </submittedName>
</protein>
<evidence type="ECO:0000259" key="2">
    <source>
        <dbReference type="Pfam" id="PF00144"/>
    </source>
</evidence>
<dbReference type="Proteomes" id="UP000275910">
    <property type="component" value="Unassembled WGS sequence"/>
</dbReference>
<reference evidence="3 4" key="1">
    <citation type="submission" date="2018-10" db="EMBL/GenBank/DDBJ databases">
        <title>The genome of Lysobacter enzymogenes OH11.</title>
        <authorList>
            <person name="Liu F."/>
            <person name="Zhao Y."/>
            <person name="Qian G."/>
            <person name="Chen Y."/>
            <person name="Xu H."/>
        </authorList>
    </citation>
    <scope>NUCLEOTIDE SEQUENCE [LARGE SCALE GENOMIC DNA]</scope>
    <source>
        <strain evidence="3 4">OH11</strain>
    </source>
</reference>